<comment type="caution">
    <text evidence="1">The sequence shown here is derived from an EMBL/GenBank/DDBJ whole genome shotgun (WGS) entry which is preliminary data.</text>
</comment>
<dbReference type="InterPro" id="IPR016886">
    <property type="entry name" value="UCP028458_glyceroPtfrase"/>
</dbReference>
<dbReference type="GO" id="GO:0016020">
    <property type="term" value="C:membrane"/>
    <property type="evidence" value="ECO:0007669"/>
    <property type="project" value="InterPro"/>
</dbReference>
<dbReference type="InterPro" id="IPR007554">
    <property type="entry name" value="Glycerophosphate_synth"/>
</dbReference>
<organism evidence="1 2">
    <name type="scientific">Gelidibacter maritimus</name>
    <dbReference type="NCBI Taxonomy" id="2761487"/>
    <lineage>
        <taxon>Bacteria</taxon>
        <taxon>Pseudomonadati</taxon>
        <taxon>Bacteroidota</taxon>
        <taxon>Flavobacteriia</taxon>
        <taxon>Flavobacteriales</taxon>
        <taxon>Flavobacteriaceae</taxon>
        <taxon>Gelidibacter</taxon>
    </lineage>
</organism>
<dbReference type="Gene3D" id="3.40.50.12580">
    <property type="match status" value="1"/>
</dbReference>
<accession>A0A7W2M5F5</accession>
<keyword evidence="1" id="KW-0808">Transferase</keyword>
<dbReference type="GO" id="GO:0047355">
    <property type="term" value="F:CDP-glycerol glycerophosphotransferase activity"/>
    <property type="evidence" value="ECO:0007669"/>
    <property type="project" value="InterPro"/>
</dbReference>
<reference evidence="1 2" key="1">
    <citation type="submission" date="2020-07" db="EMBL/GenBank/DDBJ databases">
        <title>Bacterium isolated from marine sediment.</title>
        <authorList>
            <person name="Shang D."/>
        </authorList>
    </citation>
    <scope>NUCLEOTIDE SEQUENCE [LARGE SCALE GENOMIC DNA]</scope>
    <source>
        <strain evidence="1 2">F6074</strain>
    </source>
</reference>
<dbReference type="Proteomes" id="UP000541857">
    <property type="component" value="Unassembled WGS sequence"/>
</dbReference>
<dbReference type="Pfam" id="PF04464">
    <property type="entry name" value="Glyphos_transf"/>
    <property type="match status" value="1"/>
</dbReference>
<sequence length="369" mass="43152">MSYKFLIYISYRYAVPIGNPLEKEILRTGNTVKWFSDTGNGKEGLKGNPYLLDTIQEVVSYEPDVVLVATDDVPDFITGLKVQIFHGFFAKKRPLKNGKFYHFRIRGSYDLYCTQGPSTTSEFSRLANELKYFEVIETGWSKVDPMFPLEEKQNILPDSNSQLPTIMIASTFTERLSLAYDDKVFEEIKRLSKSNAYKFIMVLHPKLPLYIFRKWQSLNNENFTFYDTTDLIPLFFKADILFADTTSAIQEFVLQKKPVVTFKHKVYEEFLIDIDNVNAIETAFEKALNPSEELMEKIEAYILNLHPYNDGKSSQRVIKACIEFLHKDKSHLKKKPLNLLRKYKIRKRLGYFTFKSFNRPYTIKKQQNT</sequence>
<dbReference type="EMBL" id="JACGLT010000006">
    <property type="protein sequence ID" value="MBA6153034.1"/>
    <property type="molecule type" value="Genomic_DNA"/>
</dbReference>
<dbReference type="AlphaFoldDB" id="A0A7W2M5F5"/>
<dbReference type="InterPro" id="IPR043148">
    <property type="entry name" value="TagF_C"/>
</dbReference>
<evidence type="ECO:0000313" key="1">
    <source>
        <dbReference type="EMBL" id="MBA6153034.1"/>
    </source>
</evidence>
<dbReference type="SUPFAM" id="SSF53756">
    <property type="entry name" value="UDP-Glycosyltransferase/glycogen phosphorylase"/>
    <property type="match status" value="1"/>
</dbReference>
<dbReference type="RefSeq" id="WP_182205337.1">
    <property type="nucleotide sequence ID" value="NZ_JACGLT010000006.1"/>
</dbReference>
<name>A0A7W2M5F5_9FLAO</name>
<gene>
    <name evidence="1" type="ORF">H3Z82_09885</name>
</gene>
<proteinExistence type="predicted"/>
<keyword evidence="2" id="KW-1185">Reference proteome</keyword>
<protein>
    <submittedName>
        <fullName evidence="1">CDP-glycerol glycerophosphotransferase family protein</fullName>
    </submittedName>
</protein>
<evidence type="ECO:0000313" key="2">
    <source>
        <dbReference type="Proteomes" id="UP000541857"/>
    </source>
</evidence>
<dbReference type="PIRSF" id="PIRSF028458">
    <property type="entry name" value="UCP028458_glyceroPtfrase"/>
    <property type="match status" value="1"/>
</dbReference>